<dbReference type="InterPro" id="IPR020845">
    <property type="entry name" value="AMP-binding_CS"/>
</dbReference>
<dbReference type="SMART" id="SM00563">
    <property type="entry name" value="PlsC"/>
    <property type="match status" value="1"/>
</dbReference>
<feature type="transmembrane region" description="Helical" evidence="5">
    <location>
        <begin position="69"/>
        <end position="101"/>
    </location>
</feature>
<accession>A0A6M8HVR4</accession>
<dbReference type="Proteomes" id="UP000500767">
    <property type="component" value="Chromosome"/>
</dbReference>
<dbReference type="KEGG" id="lck:HN018_15240"/>
<dbReference type="PANTHER" id="PTHR43201:SF8">
    <property type="entry name" value="ACYL-COA SYNTHETASE FAMILY MEMBER 3"/>
    <property type="match status" value="1"/>
</dbReference>
<dbReference type="Gene3D" id="3.40.50.12780">
    <property type="entry name" value="N-terminal domain of ligase-like"/>
    <property type="match status" value="1"/>
</dbReference>
<evidence type="ECO:0000256" key="4">
    <source>
        <dbReference type="ARBA" id="ARBA00023136"/>
    </source>
</evidence>
<evidence type="ECO:0000256" key="5">
    <source>
        <dbReference type="SAM" id="Phobius"/>
    </source>
</evidence>
<dbReference type="InterPro" id="IPR000873">
    <property type="entry name" value="AMP-dep_synth/lig_dom"/>
</dbReference>
<evidence type="ECO:0000256" key="1">
    <source>
        <dbReference type="ARBA" id="ARBA00006432"/>
    </source>
</evidence>
<evidence type="ECO:0000256" key="3">
    <source>
        <dbReference type="ARBA" id="ARBA00022989"/>
    </source>
</evidence>
<sequence length="1115" mass="116543">MAAFGDNLLRNALGLLALWMPGAGGHGWMVAAAAGAFVAPSILFSGLGGELADGSDKALLVRRLKLADVPVALAALVALALGSVPLLFACLIAAGILSALFGPVKYGILPDQFEPGRLPGANALIEAATFGAILAGALASGLMLDTAGGLEAPARIAVGLALVAATLLAWASSRLIPHTPREAPALRPNPNIVGSTISLLRGLGNRPIRRASLANAWFWMVGSTVLSLMPGLVHGRMDGSPALVSLCLCVFAAGIAVGSGLASFLSGGRIILLIAVPGALLTGLALLDLGLVSVTGVHHVDPALGHVLADLFLAAAGGGLMAVPTLAAVQAYAAPDRRARAVAGQNVLSALGMALTALLLIAGQKAGMTEPALLGIAGVASVLAGLVMLVRLSPNPAAEFVWLLFRLFYRVELRGAENLPGKRLSIDGATHAPVIVTPNHVSWLDAALMFAVMDRPLFAIDGGVSRLWWVRPFLRVVEAVPVDAAHPLSMRRMIEQIRSGRPAVIFPEGRITTTGAIMRVQDGAAMAADKAGATIVPVRIEGLEATIFSRLNRAQVRRRWFPHVRLTVLPARRLEIRPGLTGRMRREAAGRALQDTLSDMLLATTETGLTLFEAVARAARIHGMSRIAVQDPIRGTLSYRKLLAGAAVLGRKLEPYASTDRRIGLMLPNANAAAASILGLASAGIVPVLLNPRAGLAALQAAIDATGFTTLATSRRLVDKARIGPVIEALSGRVDILYLEDLPVGFPDRLRGLLQRGRPLVAGGDPDAAAIVLMTSGTSGTPKGVVLSHRNILANIAQVGSRIDFGPADKVLNVLPVFHAFGLTGGMMLPLVHGIPVYLYPSPLDYRTIPAIASAIGATAMFGTNSFLSGYARTAHATDFRTLRLVVAGAEPVTAWTRRIWNEKFGLRILEGYGVTETAPVLALNTPLSSRDGTVGRFLPGLRTRLVPVDGIEQAGRLLVSGPNVMLGYLQPDAPGRLQTPADGWHDTGDIVSIAPADGHVTIRGRAARFAKVAGEMVSLAQIERIASELWPDAVSVAVVLADPRKGERILLVTDRPDATRAEFLHQARLAHLPDIALPSELRIAPALPLLGSGKPDIIAATKLATAGQLGERVA</sequence>
<feature type="transmembrane region" description="Helical" evidence="5">
    <location>
        <begin position="270"/>
        <end position="291"/>
    </location>
</feature>
<evidence type="ECO:0000256" key="2">
    <source>
        <dbReference type="ARBA" id="ARBA00022692"/>
    </source>
</evidence>
<dbReference type="InterPro" id="IPR036259">
    <property type="entry name" value="MFS_trans_sf"/>
</dbReference>
<proteinExistence type="inferred from homology"/>
<dbReference type="InterPro" id="IPR011701">
    <property type="entry name" value="MFS"/>
</dbReference>
<dbReference type="SUPFAM" id="SSF56801">
    <property type="entry name" value="Acetyl-CoA synthetase-like"/>
    <property type="match status" value="1"/>
</dbReference>
<protein>
    <submittedName>
        <fullName evidence="7">MFS transporter</fullName>
    </submittedName>
</protein>
<feature type="transmembrane region" description="Helical" evidence="5">
    <location>
        <begin position="311"/>
        <end position="334"/>
    </location>
</feature>
<keyword evidence="3 5" id="KW-1133">Transmembrane helix</keyword>
<dbReference type="InterPro" id="IPR002123">
    <property type="entry name" value="Plipid/glycerol_acylTrfase"/>
</dbReference>
<feature type="transmembrane region" description="Helical" evidence="5">
    <location>
        <begin position="372"/>
        <end position="390"/>
    </location>
</feature>
<dbReference type="Pfam" id="PF00501">
    <property type="entry name" value="AMP-binding"/>
    <property type="match status" value="1"/>
</dbReference>
<feature type="transmembrane region" description="Helical" evidence="5">
    <location>
        <begin position="239"/>
        <end position="258"/>
    </location>
</feature>
<dbReference type="Pfam" id="PF01553">
    <property type="entry name" value="Acyltransferase"/>
    <property type="match status" value="1"/>
</dbReference>
<keyword evidence="8" id="KW-1185">Reference proteome</keyword>
<dbReference type="PANTHER" id="PTHR43201">
    <property type="entry name" value="ACYL-COA SYNTHETASE"/>
    <property type="match status" value="1"/>
</dbReference>
<dbReference type="AlphaFoldDB" id="A0A6M8HVR4"/>
<feature type="transmembrane region" description="Helical" evidence="5">
    <location>
        <begin position="156"/>
        <end position="176"/>
    </location>
</feature>
<dbReference type="SUPFAM" id="SSF103473">
    <property type="entry name" value="MFS general substrate transporter"/>
    <property type="match status" value="1"/>
</dbReference>
<reference evidence="7 8" key="1">
    <citation type="journal article" date="2014" name="World J. Microbiol. Biotechnol.">
        <title>Biodiversity and physiological characteristics of Antarctic and Arctic lichens-associated bacteria.</title>
        <authorList>
            <person name="Lee Y.M."/>
            <person name="Kim E.H."/>
            <person name="Lee H.K."/>
            <person name="Hong S.G."/>
        </authorList>
    </citation>
    <scope>NUCLEOTIDE SEQUENCE [LARGE SCALE GENOMIC DNA]</scope>
    <source>
        <strain evidence="7 8">PAMC 26569</strain>
    </source>
</reference>
<name>A0A6M8HVR4_9PROT</name>
<dbReference type="GO" id="GO:0016746">
    <property type="term" value="F:acyltransferase activity"/>
    <property type="evidence" value="ECO:0007669"/>
    <property type="project" value="InterPro"/>
</dbReference>
<dbReference type="Pfam" id="PF07690">
    <property type="entry name" value="MFS_1"/>
    <property type="match status" value="1"/>
</dbReference>
<feature type="transmembrane region" description="Helical" evidence="5">
    <location>
        <begin position="346"/>
        <end position="366"/>
    </location>
</feature>
<dbReference type="CDD" id="cd06173">
    <property type="entry name" value="MFS_MefA_like"/>
    <property type="match status" value="1"/>
</dbReference>
<dbReference type="GO" id="GO:0031956">
    <property type="term" value="F:medium-chain fatty acid-CoA ligase activity"/>
    <property type="evidence" value="ECO:0007669"/>
    <property type="project" value="TreeGrafter"/>
</dbReference>
<keyword evidence="4 5" id="KW-0472">Membrane</keyword>
<dbReference type="InterPro" id="IPR045851">
    <property type="entry name" value="AMP-bd_C_sf"/>
</dbReference>
<evidence type="ECO:0000313" key="7">
    <source>
        <dbReference type="EMBL" id="QKE92689.1"/>
    </source>
</evidence>
<comment type="similarity">
    <text evidence="1">Belongs to the ATP-dependent AMP-binding enzyme family.</text>
</comment>
<gene>
    <name evidence="7" type="ORF">HN018_15240</name>
</gene>
<dbReference type="SUPFAM" id="SSF69593">
    <property type="entry name" value="Glycerol-3-phosphate (1)-acyltransferase"/>
    <property type="match status" value="1"/>
</dbReference>
<keyword evidence="2 5" id="KW-0812">Transmembrane</keyword>
<dbReference type="CDD" id="cd07989">
    <property type="entry name" value="LPLAT_AGPAT-like"/>
    <property type="match status" value="1"/>
</dbReference>
<dbReference type="Gene3D" id="1.20.1250.20">
    <property type="entry name" value="MFS general substrate transporter like domains"/>
    <property type="match status" value="1"/>
</dbReference>
<dbReference type="EMBL" id="CP053708">
    <property type="protein sequence ID" value="QKE92689.1"/>
    <property type="molecule type" value="Genomic_DNA"/>
</dbReference>
<dbReference type="Gene3D" id="3.30.300.30">
    <property type="match status" value="1"/>
</dbReference>
<feature type="domain" description="Phospholipid/glycerol acyltransferase" evidence="6">
    <location>
        <begin position="434"/>
        <end position="543"/>
    </location>
</feature>
<dbReference type="PROSITE" id="PS00455">
    <property type="entry name" value="AMP_BINDING"/>
    <property type="match status" value="1"/>
</dbReference>
<feature type="transmembrane region" description="Helical" evidence="5">
    <location>
        <begin position="216"/>
        <end position="233"/>
    </location>
</feature>
<dbReference type="GO" id="GO:0022857">
    <property type="term" value="F:transmembrane transporter activity"/>
    <property type="evidence" value="ECO:0007669"/>
    <property type="project" value="InterPro"/>
</dbReference>
<dbReference type="GO" id="GO:0006631">
    <property type="term" value="P:fatty acid metabolic process"/>
    <property type="evidence" value="ECO:0007669"/>
    <property type="project" value="TreeGrafter"/>
</dbReference>
<evidence type="ECO:0000259" key="6">
    <source>
        <dbReference type="SMART" id="SM00563"/>
    </source>
</evidence>
<dbReference type="InterPro" id="IPR042099">
    <property type="entry name" value="ANL_N_sf"/>
</dbReference>
<organism evidence="7 8">
    <name type="scientific">Lichenicola cladoniae</name>
    <dbReference type="NCBI Taxonomy" id="1484109"/>
    <lineage>
        <taxon>Bacteria</taxon>
        <taxon>Pseudomonadati</taxon>
        <taxon>Pseudomonadota</taxon>
        <taxon>Alphaproteobacteria</taxon>
        <taxon>Acetobacterales</taxon>
        <taxon>Acetobacteraceae</taxon>
        <taxon>Lichenicola</taxon>
    </lineage>
</organism>
<evidence type="ECO:0000313" key="8">
    <source>
        <dbReference type="Proteomes" id="UP000500767"/>
    </source>
</evidence>
<feature type="transmembrane region" description="Helical" evidence="5">
    <location>
        <begin position="121"/>
        <end position="144"/>
    </location>
</feature>